<gene>
    <name evidence="3" type="ORF">SAMN05421779_11232</name>
</gene>
<dbReference type="InterPro" id="IPR036979">
    <property type="entry name" value="CM_dom_sf"/>
</dbReference>
<dbReference type="InterPro" id="IPR036263">
    <property type="entry name" value="Chorismate_II_sf"/>
</dbReference>
<dbReference type="OrthoDB" id="7268348at2"/>
<evidence type="ECO:0000256" key="1">
    <source>
        <dbReference type="ARBA" id="ARBA00012404"/>
    </source>
</evidence>
<feature type="domain" description="Chorismate mutase" evidence="2">
    <location>
        <begin position="6"/>
        <end position="102"/>
    </location>
</feature>
<accession>A0A1N7Q963</accession>
<dbReference type="SUPFAM" id="SSF48600">
    <property type="entry name" value="Chorismate mutase II"/>
    <property type="match status" value="1"/>
</dbReference>
<evidence type="ECO:0000259" key="2">
    <source>
        <dbReference type="PROSITE" id="PS51168"/>
    </source>
</evidence>
<dbReference type="PROSITE" id="PS51168">
    <property type="entry name" value="CHORISMATE_MUT_2"/>
    <property type="match status" value="1"/>
</dbReference>
<dbReference type="EMBL" id="FTOA01000012">
    <property type="protein sequence ID" value="SIT19388.1"/>
    <property type="molecule type" value="Genomic_DNA"/>
</dbReference>
<dbReference type="AlphaFoldDB" id="A0A1N7Q963"/>
<proteinExistence type="predicted"/>
<reference evidence="3 4" key="1">
    <citation type="submission" date="2017-01" db="EMBL/GenBank/DDBJ databases">
        <authorList>
            <person name="Mah S.A."/>
            <person name="Swanson W.J."/>
            <person name="Moy G.W."/>
            <person name="Vacquier V.D."/>
        </authorList>
    </citation>
    <scope>NUCLEOTIDE SEQUENCE [LARGE SCALE GENOMIC DNA]</scope>
    <source>
        <strain evidence="3 4">DSM 11589</strain>
    </source>
</reference>
<dbReference type="Proteomes" id="UP000185678">
    <property type="component" value="Unassembled WGS sequence"/>
</dbReference>
<dbReference type="EC" id="5.4.99.5" evidence="1"/>
<dbReference type="InterPro" id="IPR002701">
    <property type="entry name" value="CM_II_prokaryot"/>
</dbReference>
<dbReference type="GO" id="GO:0046417">
    <property type="term" value="P:chorismate metabolic process"/>
    <property type="evidence" value="ECO:0007669"/>
    <property type="project" value="InterPro"/>
</dbReference>
<dbReference type="Pfam" id="PF01817">
    <property type="entry name" value="CM_2"/>
    <property type="match status" value="1"/>
</dbReference>
<evidence type="ECO:0000313" key="4">
    <source>
        <dbReference type="Proteomes" id="UP000185678"/>
    </source>
</evidence>
<protein>
    <recommendedName>
        <fullName evidence="1">chorismate mutase</fullName>
        <ecNumber evidence="1">5.4.99.5</ecNumber>
    </recommendedName>
</protein>
<sequence>MTGESTASGETLDDLRRAIDRIDDSILDLLNERAALGARIAAAKRASDDAGSYGGVVLRPGREMEILRRLLRRATGLFPKAVIIRMWREMFAALISLQGPMSMAVYMPARGAGYLELARDTYGSLTPASPWQTTAPVVRAVAEGEVSVGVLPLPRFEESNPWWPMLFFETANTPRIISRLPLCGPGPGRGDGVEAFAIGRMPVEPTGHDRSLVAIETTPDLSRGAVRTLVEGSGLPLLEIMDSHTIGEERRQYLLEISEYVAADDARIAKLASDHQVGRAVVIGGYAVPFTAEELAPSAPSA</sequence>
<dbReference type="GO" id="GO:0004106">
    <property type="term" value="F:chorismate mutase activity"/>
    <property type="evidence" value="ECO:0007669"/>
    <property type="project" value="UniProtKB-EC"/>
</dbReference>
<dbReference type="SMART" id="SM00830">
    <property type="entry name" value="CM_2"/>
    <property type="match status" value="1"/>
</dbReference>
<keyword evidence="4" id="KW-1185">Reference proteome</keyword>
<dbReference type="RefSeq" id="WP_076402105.1">
    <property type="nucleotide sequence ID" value="NZ_FTOA01000012.1"/>
</dbReference>
<name>A0A1N7Q963_9PROT</name>
<dbReference type="Gene3D" id="1.20.59.10">
    <property type="entry name" value="Chorismate mutase"/>
    <property type="match status" value="1"/>
</dbReference>
<organism evidence="3 4">
    <name type="scientific">Insolitispirillum peregrinum</name>
    <dbReference type="NCBI Taxonomy" id="80876"/>
    <lineage>
        <taxon>Bacteria</taxon>
        <taxon>Pseudomonadati</taxon>
        <taxon>Pseudomonadota</taxon>
        <taxon>Alphaproteobacteria</taxon>
        <taxon>Rhodospirillales</taxon>
        <taxon>Novispirillaceae</taxon>
        <taxon>Insolitispirillum</taxon>
    </lineage>
</organism>
<evidence type="ECO:0000313" key="3">
    <source>
        <dbReference type="EMBL" id="SIT19388.1"/>
    </source>
</evidence>
<dbReference type="STRING" id="80876.SAMN05421779_11232"/>